<name>A0A2N5CM06_9CAUL</name>
<comment type="similarity">
    <text evidence="2">Belongs to the TonB family.</text>
</comment>
<keyword evidence="15" id="KW-1185">Reference proteome</keyword>
<dbReference type="AlphaFoldDB" id="A0A2N5CM06"/>
<feature type="compositionally biased region" description="Low complexity" evidence="10">
    <location>
        <begin position="101"/>
        <end position="111"/>
    </location>
</feature>
<proteinExistence type="inferred from homology"/>
<dbReference type="PANTHER" id="PTHR33446">
    <property type="entry name" value="PROTEIN TONB-RELATED"/>
    <property type="match status" value="1"/>
</dbReference>
<evidence type="ECO:0000313" key="12">
    <source>
        <dbReference type="EMBL" id="AYV48149.1"/>
    </source>
</evidence>
<evidence type="ECO:0000256" key="7">
    <source>
        <dbReference type="ARBA" id="ARBA00022927"/>
    </source>
</evidence>
<evidence type="ECO:0000256" key="6">
    <source>
        <dbReference type="ARBA" id="ARBA00022692"/>
    </source>
</evidence>
<evidence type="ECO:0000256" key="9">
    <source>
        <dbReference type="ARBA" id="ARBA00023136"/>
    </source>
</evidence>
<keyword evidence="5" id="KW-0997">Cell inner membrane</keyword>
<sequence>MSPKTLAIGCSVCVHVLSLLSLIRTPPGDNLPMSPAQEATAVELSLVEPSQLDASPPSASIAPRPRTASVDAPPPPEIFVAETAPPGAPRGEAAQNREAVEATGAARTGAAEAHDPGQQDASREYCRQLLAHIRLYRRYPDAASQERTGGAVQLLFGLSRDGAVTDVRIVRTSGVSALDDAAVATVLRAQPLPPIPATLPDRLTVQLPVSFMPA</sequence>
<evidence type="ECO:0000256" key="8">
    <source>
        <dbReference type="ARBA" id="ARBA00022989"/>
    </source>
</evidence>
<dbReference type="GO" id="GO:0031992">
    <property type="term" value="F:energy transducer activity"/>
    <property type="evidence" value="ECO:0007669"/>
    <property type="project" value="TreeGrafter"/>
</dbReference>
<evidence type="ECO:0000256" key="3">
    <source>
        <dbReference type="ARBA" id="ARBA00022448"/>
    </source>
</evidence>
<dbReference type="Pfam" id="PF03544">
    <property type="entry name" value="TonB_C"/>
    <property type="match status" value="1"/>
</dbReference>
<accession>A0A2N5CM06</accession>
<evidence type="ECO:0000256" key="2">
    <source>
        <dbReference type="ARBA" id="ARBA00006555"/>
    </source>
</evidence>
<dbReference type="Proteomes" id="UP000234483">
    <property type="component" value="Unassembled WGS sequence"/>
</dbReference>
<keyword evidence="8" id="KW-1133">Transmembrane helix</keyword>
<evidence type="ECO:0000256" key="10">
    <source>
        <dbReference type="SAM" id="MobiDB-lite"/>
    </source>
</evidence>
<evidence type="ECO:0000256" key="1">
    <source>
        <dbReference type="ARBA" id="ARBA00004383"/>
    </source>
</evidence>
<dbReference type="InterPro" id="IPR006260">
    <property type="entry name" value="TonB/TolA_C"/>
</dbReference>
<dbReference type="GO" id="GO:0015031">
    <property type="term" value="P:protein transport"/>
    <property type="evidence" value="ECO:0007669"/>
    <property type="project" value="UniProtKB-KW"/>
</dbReference>
<dbReference type="SUPFAM" id="SSF74653">
    <property type="entry name" value="TolA/TonB C-terminal domain"/>
    <property type="match status" value="1"/>
</dbReference>
<dbReference type="RefSeq" id="WP_101715397.1">
    <property type="nucleotide sequence ID" value="NZ_CP026100.1"/>
</dbReference>
<dbReference type="GO" id="GO:0098797">
    <property type="term" value="C:plasma membrane protein complex"/>
    <property type="evidence" value="ECO:0007669"/>
    <property type="project" value="TreeGrafter"/>
</dbReference>
<dbReference type="PANTHER" id="PTHR33446:SF2">
    <property type="entry name" value="PROTEIN TONB"/>
    <property type="match status" value="1"/>
</dbReference>
<dbReference type="PROSITE" id="PS52015">
    <property type="entry name" value="TONB_CTD"/>
    <property type="match status" value="1"/>
</dbReference>
<dbReference type="OrthoDB" id="8481221at2"/>
<keyword evidence="6" id="KW-0812">Transmembrane</keyword>
<evidence type="ECO:0000313" key="15">
    <source>
        <dbReference type="Proteomes" id="UP000281192"/>
    </source>
</evidence>
<feature type="region of interest" description="Disordered" evidence="10">
    <location>
        <begin position="50"/>
        <end position="121"/>
    </location>
</feature>
<evidence type="ECO:0000313" key="13">
    <source>
        <dbReference type="EMBL" id="PLR06926.1"/>
    </source>
</evidence>
<evidence type="ECO:0000313" key="14">
    <source>
        <dbReference type="Proteomes" id="UP000234483"/>
    </source>
</evidence>
<dbReference type="Gene3D" id="3.30.1150.10">
    <property type="match status" value="1"/>
</dbReference>
<feature type="compositionally biased region" description="Basic and acidic residues" evidence="10">
    <location>
        <begin position="112"/>
        <end position="121"/>
    </location>
</feature>
<dbReference type="InterPro" id="IPR051045">
    <property type="entry name" value="TonB-dependent_transducer"/>
</dbReference>
<feature type="compositionally biased region" description="Low complexity" evidence="10">
    <location>
        <begin position="54"/>
        <end position="69"/>
    </location>
</feature>
<reference evidence="12 15" key="2">
    <citation type="submission" date="2018-01" db="EMBL/GenBank/DDBJ databases">
        <title>Complete genome sequence of Caulobacter flavus RHGG3.</title>
        <authorList>
            <person name="Yang E."/>
        </authorList>
    </citation>
    <scope>NUCLEOTIDE SEQUENCE [LARGE SCALE GENOMIC DNA]</scope>
    <source>
        <strain evidence="12 15">RHGG3</strain>
    </source>
</reference>
<organism evidence="13 14">
    <name type="scientific">Caulobacter flavus</name>
    <dbReference type="NCBI Taxonomy" id="1679497"/>
    <lineage>
        <taxon>Bacteria</taxon>
        <taxon>Pseudomonadati</taxon>
        <taxon>Pseudomonadota</taxon>
        <taxon>Alphaproteobacteria</taxon>
        <taxon>Caulobacterales</taxon>
        <taxon>Caulobacteraceae</taxon>
        <taxon>Caulobacter</taxon>
    </lineage>
</organism>
<dbReference type="EMBL" id="PJRQ01000048">
    <property type="protein sequence ID" value="PLR06926.1"/>
    <property type="molecule type" value="Genomic_DNA"/>
</dbReference>
<evidence type="ECO:0000256" key="5">
    <source>
        <dbReference type="ARBA" id="ARBA00022519"/>
    </source>
</evidence>
<dbReference type="KEGG" id="cfh:C1707_18815"/>
<comment type="subcellular location">
    <subcellularLocation>
        <location evidence="1">Cell inner membrane</location>
        <topology evidence="1">Single-pass membrane protein</topology>
        <orientation evidence="1">Periplasmic side</orientation>
    </subcellularLocation>
</comment>
<keyword evidence="9" id="KW-0472">Membrane</keyword>
<feature type="domain" description="TonB C-terminal" evidence="11">
    <location>
        <begin position="124"/>
        <end position="214"/>
    </location>
</feature>
<dbReference type="NCBIfam" id="TIGR01352">
    <property type="entry name" value="tonB_Cterm"/>
    <property type="match status" value="1"/>
</dbReference>
<dbReference type="EMBL" id="CP026100">
    <property type="protein sequence ID" value="AYV48149.1"/>
    <property type="molecule type" value="Genomic_DNA"/>
</dbReference>
<protein>
    <recommendedName>
        <fullName evidence="11">TonB C-terminal domain-containing protein</fullName>
    </recommendedName>
</protein>
<gene>
    <name evidence="12" type="ORF">C1707_18815</name>
    <name evidence="13" type="ORF">CFHF_23735</name>
</gene>
<dbReference type="InterPro" id="IPR037682">
    <property type="entry name" value="TonB_C"/>
</dbReference>
<keyword evidence="3" id="KW-0813">Transport</keyword>
<evidence type="ECO:0000256" key="4">
    <source>
        <dbReference type="ARBA" id="ARBA00022475"/>
    </source>
</evidence>
<dbReference type="GO" id="GO:0055085">
    <property type="term" value="P:transmembrane transport"/>
    <property type="evidence" value="ECO:0007669"/>
    <property type="project" value="InterPro"/>
</dbReference>
<keyword evidence="7" id="KW-0653">Protein transport</keyword>
<reference evidence="13 14" key="1">
    <citation type="submission" date="2017-12" db="EMBL/GenBank/DDBJ databases">
        <title>The genome sequence of Caulobacter flavus CGMCC1 15093.</title>
        <authorList>
            <person name="Gao J."/>
            <person name="Mao X."/>
            <person name="Sun J."/>
        </authorList>
    </citation>
    <scope>NUCLEOTIDE SEQUENCE [LARGE SCALE GENOMIC DNA]</scope>
    <source>
        <strain evidence="13 14">CGMCC1 15093</strain>
    </source>
</reference>
<dbReference type="Proteomes" id="UP000281192">
    <property type="component" value="Chromosome"/>
</dbReference>
<keyword evidence="4" id="KW-1003">Cell membrane</keyword>
<evidence type="ECO:0000259" key="11">
    <source>
        <dbReference type="PROSITE" id="PS52015"/>
    </source>
</evidence>